<evidence type="ECO:0000313" key="2">
    <source>
        <dbReference type="EMBL" id="QHT34072.1"/>
    </source>
</evidence>
<protein>
    <submittedName>
        <fullName evidence="2">Uncharacterized protein</fullName>
    </submittedName>
</protein>
<reference evidence="2" key="1">
    <citation type="journal article" date="2020" name="Nature">
        <title>Giant virus diversity and host interactions through global metagenomics.</title>
        <authorList>
            <person name="Schulz F."/>
            <person name="Roux S."/>
            <person name="Paez-Espino D."/>
            <person name="Jungbluth S."/>
            <person name="Walsh D.A."/>
            <person name="Denef V.J."/>
            <person name="McMahon K.D."/>
            <person name="Konstantinidis K.T."/>
            <person name="Eloe-Fadrosh E.A."/>
            <person name="Kyrpides N.C."/>
            <person name="Woyke T."/>
        </authorList>
    </citation>
    <scope>NUCLEOTIDE SEQUENCE</scope>
    <source>
        <strain evidence="2">GVMAG-M-3300009161-52</strain>
    </source>
</reference>
<proteinExistence type="predicted"/>
<feature type="coiled-coil region" evidence="1">
    <location>
        <begin position="3"/>
        <end position="68"/>
    </location>
</feature>
<accession>A0A6C0EZ63</accession>
<dbReference type="EMBL" id="MN738984">
    <property type="protein sequence ID" value="QHT34072.1"/>
    <property type="molecule type" value="Genomic_DNA"/>
</dbReference>
<organism evidence="2">
    <name type="scientific">viral metagenome</name>
    <dbReference type="NCBI Taxonomy" id="1070528"/>
    <lineage>
        <taxon>unclassified sequences</taxon>
        <taxon>metagenomes</taxon>
        <taxon>organismal metagenomes</taxon>
    </lineage>
</organism>
<keyword evidence="1" id="KW-0175">Coiled coil</keyword>
<dbReference type="AlphaFoldDB" id="A0A6C0EZ63"/>
<name>A0A6C0EZ63_9ZZZZ</name>
<sequence>MDNKKKQIQISNAKSKLDSYKETLISLQKTRESIKQNLINSNTDNSKLQELEEDHNNLESILKSLKIILTNNTNQITVLTQDLKNLTGNRNQSLMVEDIILRDELERIEIHKKEAQDLYDSDIIEAKLNKLKLIEDIDLITNSLQEQNIIITDLQIEAHSSRKNTLEQLHQKKVDKINMHKQLNNFKSQETFINNQIDTLKLSINNLNEFKHIIIDFEYASNQVSSDMEPSTRDPSSTPPIDINKMNTFYTEFNLDKSLSLNEKISNIEKQIKDYKARLDYTIKKLDKNKQSIDSRITTIVDNYNLTNRVKVIAYKDQFKIEKEKKTTLETILAELKYKYDTYETLAMGNIDSNLSKTLSDLSNDIVNAKNRLNITRQRIAEEFTSETKRLNDTILELNIKNIEYKASFDMRNSEFLKIKQMIQAEKQFSNELNKTDEKIKHYEDIIKQTADDIRHMTVLLT</sequence>
<evidence type="ECO:0000256" key="1">
    <source>
        <dbReference type="SAM" id="Coils"/>
    </source>
</evidence>